<name>A0A855WY04_9BACT</name>
<evidence type="ECO:0000313" key="3">
    <source>
        <dbReference type="EMBL" id="PWB70291.1"/>
    </source>
</evidence>
<keyword evidence="2" id="KW-1133">Transmembrane helix</keyword>
<keyword evidence="2" id="KW-0812">Transmembrane</keyword>
<accession>A0A855WY04</accession>
<organism evidence="3 4">
    <name type="scientific">candidate division GN15 bacterium</name>
    <dbReference type="NCBI Taxonomy" id="2072418"/>
    <lineage>
        <taxon>Bacteria</taxon>
        <taxon>candidate division GN15</taxon>
    </lineage>
</organism>
<protein>
    <recommendedName>
        <fullName evidence="5">Magnesium transporter MgtE intracellular domain-containing protein</fullName>
    </recommendedName>
</protein>
<proteinExistence type="predicted"/>
<feature type="region of interest" description="Disordered" evidence="1">
    <location>
        <begin position="77"/>
        <end position="101"/>
    </location>
</feature>
<sequence length="266" mass="28774">MAKNEKPKAEAAKPDPKKPDPKKADAAQPEVPDQAEPKKSGGLLKYILFGVAGLGLLGAAVFVTMMFLGDKKTETAESKATETQTENKVTHTNNEKPAEEALLDSGAVTDSLDSLGEVVDPIEQLVKNIDVMNAEADSANAFQANEVAKDDSIKAVTWIDKQKAELTQRETALNARQKELEELDRKVSQKVMRLEQSLADRVANLAKLYDGMEPSAVAKLAENLDDSIVVAIIPRMKQKNASSLLSLMPPQRAAKLSKQIITLAGE</sequence>
<evidence type="ECO:0000313" key="4">
    <source>
        <dbReference type="Proteomes" id="UP000250918"/>
    </source>
</evidence>
<evidence type="ECO:0000256" key="1">
    <source>
        <dbReference type="SAM" id="MobiDB-lite"/>
    </source>
</evidence>
<evidence type="ECO:0000256" key="2">
    <source>
        <dbReference type="SAM" id="Phobius"/>
    </source>
</evidence>
<evidence type="ECO:0008006" key="5">
    <source>
        <dbReference type="Google" id="ProtNLM"/>
    </source>
</evidence>
<feature type="compositionally biased region" description="Basic and acidic residues" evidence="1">
    <location>
        <begin position="1"/>
        <end position="25"/>
    </location>
</feature>
<feature type="region of interest" description="Disordered" evidence="1">
    <location>
        <begin position="1"/>
        <end position="38"/>
    </location>
</feature>
<dbReference type="EMBL" id="PQAP01000149">
    <property type="protein sequence ID" value="PWB70291.1"/>
    <property type="molecule type" value="Genomic_DNA"/>
</dbReference>
<comment type="caution">
    <text evidence="3">The sequence shown here is derived from an EMBL/GenBank/DDBJ whole genome shotgun (WGS) entry which is preliminary data.</text>
</comment>
<feature type="transmembrane region" description="Helical" evidence="2">
    <location>
        <begin position="46"/>
        <end position="69"/>
    </location>
</feature>
<gene>
    <name evidence="3" type="ORF">C3F09_09285</name>
</gene>
<dbReference type="Proteomes" id="UP000250918">
    <property type="component" value="Unassembled WGS sequence"/>
</dbReference>
<dbReference type="SUPFAM" id="SSF158791">
    <property type="entry name" value="MgtE N-terminal domain-like"/>
    <property type="match status" value="1"/>
</dbReference>
<keyword evidence="2" id="KW-0472">Membrane</keyword>
<dbReference type="AlphaFoldDB" id="A0A855WY04"/>
<reference evidence="3 4" key="1">
    <citation type="journal article" date="2018" name="ISME J.">
        <title>A methanotrophic archaeon couples anaerobic oxidation of methane to Fe(III) reduction.</title>
        <authorList>
            <person name="Cai C."/>
            <person name="Leu A.O."/>
            <person name="Xie G.J."/>
            <person name="Guo J."/>
            <person name="Feng Y."/>
            <person name="Zhao J.X."/>
            <person name="Tyson G.W."/>
            <person name="Yuan Z."/>
            <person name="Hu S."/>
        </authorList>
    </citation>
    <scope>NUCLEOTIDE SEQUENCE [LARGE SCALE GENOMIC DNA]</scope>
    <source>
        <strain evidence="3">FeB_12</strain>
    </source>
</reference>